<keyword evidence="3" id="KW-1185">Reference proteome</keyword>
<gene>
    <name evidence="2" type="ORF">M407DRAFT_24860</name>
</gene>
<feature type="region of interest" description="Disordered" evidence="1">
    <location>
        <begin position="166"/>
        <end position="188"/>
    </location>
</feature>
<feature type="compositionally biased region" description="Low complexity" evidence="1">
    <location>
        <begin position="166"/>
        <end position="175"/>
    </location>
</feature>
<dbReference type="HOGENOM" id="CLU_049657_0_0_1"/>
<dbReference type="Proteomes" id="UP000054248">
    <property type="component" value="Unassembled WGS sequence"/>
</dbReference>
<reference evidence="2 3" key="1">
    <citation type="submission" date="2014-04" db="EMBL/GenBank/DDBJ databases">
        <authorList>
            <consortium name="DOE Joint Genome Institute"/>
            <person name="Kuo A."/>
            <person name="Girlanda M."/>
            <person name="Perotto S."/>
            <person name="Kohler A."/>
            <person name="Nagy L.G."/>
            <person name="Floudas D."/>
            <person name="Copeland A."/>
            <person name="Barry K.W."/>
            <person name="Cichocki N."/>
            <person name="Veneault-Fourrey C."/>
            <person name="LaButti K."/>
            <person name="Lindquist E.A."/>
            <person name="Lipzen A."/>
            <person name="Lundell T."/>
            <person name="Morin E."/>
            <person name="Murat C."/>
            <person name="Sun H."/>
            <person name="Tunlid A."/>
            <person name="Henrissat B."/>
            <person name="Grigoriev I.V."/>
            <person name="Hibbett D.S."/>
            <person name="Martin F."/>
            <person name="Nordberg H.P."/>
            <person name="Cantor M.N."/>
            <person name="Hua S.X."/>
        </authorList>
    </citation>
    <scope>NUCLEOTIDE SEQUENCE [LARGE SCALE GENOMIC DNA]</scope>
    <source>
        <strain evidence="2 3">MUT 4182</strain>
    </source>
</reference>
<name>A0A0C3Q7Y4_9AGAM</name>
<evidence type="ECO:0000313" key="3">
    <source>
        <dbReference type="Proteomes" id="UP000054248"/>
    </source>
</evidence>
<dbReference type="EMBL" id="KN823035">
    <property type="protein sequence ID" value="KIO25805.1"/>
    <property type="molecule type" value="Genomic_DNA"/>
</dbReference>
<evidence type="ECO:0000313" key="2">
    <source>
        <dbReference type="EMBL" id="KIO25805.1"/>
    </source>
</evidence>
<dbReference type="OrthoDB" id="3282210at2759"/>
<protein>
    <submittedName>
        <fullName evidence="2">Uncharacterized protein</fullName>
    </submittedName>
</protein>
<evidence type="ECO:0000256" key="1">
    <source>
        <dbReference type="SAM" id="MobiDB-lite"/>
    </source>
</evidence>
<sequence>MVPVWQWDVNNIIQWLCYTCTVHPAIKARVGQQAETVWTRHFLPLLRVECQEDIVPDALLVSVVQHPGPPNRPQYRLTGARVHYLTARDLPITDIWSALAWVVSTAATCDTTVRTKDWYLELVIVFSIIIRKISLAKGLQAPTVVNVLWTKSDGLILDVPAPTPAEAGPSSASSSHDVHALGSTPPHRERGYYQKLVQSRRDRILPVIRRLKGEEAESWFRATNGHYIESFGRCAETLPYIAFLLRQEGSIEEIKDVYGLAFQPVVFENYYGIINSIFTRSNYSRQAALNFLHTKGFCGACDTCDLLMGVANCRYLQYKRNPRNYRTFLRTGSGDDKINTSCDQSV</sequence>
<dbReference type="AlphaFoldDB" id="A0A0C3Q7Y4"/>
<accession>A0A0C3Q7Y4</accession>
<proteinExistence type="predicted"/>
<organism evidence="2 3">
    <name type="scientific">Tulasnella calospora MUT 4182</name>
    <dbReference type="NCBI Taxonomy" id="1051891"/>
    <lineage>
        <taxon>Eukaryota</taxon>
        <taxon>Fungi</taxon>
        <taxon>Dikarya</taxon>
        <taxon>Basidiomycota</taxon>
        <taxon>Agaricomycotina</taxon>
        <taxon>Agaricomycetes</taxon>
        <taxon>Cantharellales</taxon>
        <taxon>Tulasnellaceae</taxon>
        <taxon>Tulasnella</taxon>
    </lineage>
</organism>
<reference evidence="3" key="2">
    <citation type="submission" date="2015-01" db="EMBL/GenBank/DDBJ databases">
        <title>Evolutionary Origins and Diversification of the Mycorrhizal Mutualists.</title>
        <authorList>
            <consortium name="DOE Joint Genome Institute"/>
            <consortium name="Mycorrhizal Genomics Consortium"/>
            <person name="Kohler A."/>
            <person name="Kuo A."/>
            <person name="Nagy L.G."/>
            <person name="Floudas D."/>
            <person name="Copeland A."/>
            <person name="Barry K.W."/>
            <person name="Cichocki N."/>
            <person name="Veneault-Fourrey C."/>
            <person name="LaButti K."/>
            <person name="Lindquist E.A."/>
            <person name="Lipzen A."/>
            <person name="Lundell T."/>
            <person name="Morin E."/>
            <person name="Murat C."/>
            <person name="Riley R."/>
            <person name="Ohm R."/>
            <person name="Sun H."/>
            <person name="Tunlid A."/>
            <person name="Henrissat B."/>
            <person name="Grigoriev I.V."/>
            <person name="Hibbett D.S."/>
            <person name="Martin F."/>
        </authorList>
    </citation>
    <scope>NUCLEOTIDE SEQUENCE [LARGE SCALE GENOMIC DNA]</scope>
    <source>
        <strain evidence="3">MUT 4182</strain>
    </source>
</reference>